<proteinExistence type="predicted"/>
<name>A0A973A9I0_9GAMM</name>
<evidence type="ECO:0000313" key="2">
    <source>
        <dbReference type="EMBL" id="NQV65803.1"/>
    </source>
</evidence>
<gene>
    <name evidence="2" type="ORF">HQ497_10610</name>
</gene>
<reference evidence="2" key="1">
    <citation type="submission" date="2020-05" db="EMBL/GenBank/DDBJ databases">
        <title>Sulfur intermediates as new biogeochemical hubs in an aquatic model microbial ecosystem.</title>
        <authorList>
            <person name="Vigneron A."/>
        </authorList>
    </citation>
    <scope>NUCLEOTIDE SEQUENCE</scope>
    <source>
        <strain evidence="2">Bin.250</strain>
    </source>
</reference>
<dbReference type="Proteomes" id="UP000754644">
    <property type="component" value="Unassembled WGS sequence"/>
</dbReference>
<sequence>MLLPVVALVVVAVMILTFSALSHRFLIASSSLPHRFLIAADSVAIVGLASSVGAPAPG</sequence>
<accession>A0A973A9I0</accession>
<evidence type="ECO:0000313" key="3">
    <source>
        <dbReference type="Proteomes" id="UP000754644"/>
    </source>
</evidence>
<keyword evidence="1" id="KW-0472">Membrane</keyword>
<protein>
    <submittedName>
        <fullName evidence="2">Uncharacterized protein</fullName>
    </submittedName>
</protein>
<organism evidence="2 3">
    <name type="scientific">SAR86 cluster bacterium</name>
    <dbReference type="NCBI Taxonomy" id="2030880"/>
    <lineage>
        <taxon>Bacteria</taxon>
        <taxon>Pseudomonadati</taxon>
        <taxon>Pseudomonadota</taxon>
        <taxon>Gammaproteobacteria</taxon>
        <taxon>SAR86 cluster</taxon>
    </lineage>
</organism>
<comment type="caution">
    <text evidence="2">The sequence shown here is derived from an EMBL/GenBank/DDBJ whole genome shotgun (WGS) entry which is preliminary data.</text>
</comment>
<dbReference type="EMBL" id="JABMOJ010000401">
    <property type="protein sequence ID" value="NQV65803.1"/>
    <property type="molecule type" value="Genomic_DNA"/>
</dbReference>
<dbReference type="AlphaFoldDB" id="A0A973A9I0"/>
<evidence type="ECO:0000256" key="1">
    <source>
        <dbReference type="SAM" id="Phobius"/>
    </source>
</evidence>
<feature type="transmembrane region" description="Helical" evidence="1">
    <location>
        <begin position="6"/>
        <end position="27"/>
    </location>
</feature>
<keyword evidence="1" id="KW-1133">Transmembrane helix</keyword>
<keyword evidence="1" id="KW-0812">Transmembrane</keyword>